<evidence type="ECO:0000313" key="1">
    <source>
        <dbReference type="EMBL" id="GAF48829.1"/>
    </source>
</evidence>
<reference evidence="1 2" key="1">
    <citation type="submission" date="2014-02" db="EMBL/GenBank/DDBJ databases">
        <title>Whole genome shotgun sequence of Rhodococcus wratislaviensis NBRC 100605.</title>
        <authorList>
            <person name="Hosoyama A."/>
            <person name="Tsuchikane K."/>
            <person name="Yoshida I."/>
            <person name="Ohji S."/>
            <person name="Ichikawa N."/>
            <person name="Yamazoe A."/>
            <person name="Fujita N."/>
        </authorList>
    </citation>
    <scope>NUCLEOTIDE SEQUENCE [LARGE SCALE GENOMIC DNA]</scope>
    <source>
        <strain evidence="1 2">NBRC 100605</strain>
    </source>
</reference>
<gene>
    <name evidence="1" type="ORF">RW1_060_00390</name>
</gene>
<dbReference type="AlphaFoldDB" id="X0PYX2"/>
<proteinExistence type="predicted"/>
<dbReference type="EMBL" id="BAWF01000060">
    <property type="protein sequence ID" value="GAF48829.1"/>
    <property type="molecule type" value="Genomic_DNA"/>
</dbReference>
<sequence length="100" mass="11163">MSRAGLLTELGMQATRDVWDGVGFDVNPMRWPDLVPLNKAVVEAVIERGGVPANTDLMDLQYAIQKWIFPLSSLDLTPVKVDVKDLQSERASYLAREYGL</sequence>
<protein>
    <submittedName>
        <fullName evidence="1">Uncharacterized protein</fullName>
    </submittedName>
</protein>
<dbReference type="Proteomes" id="UP000019491">
    <property type="component" value="Unassembled WGS sequence"/>
</dbReference>
<keyword evidence="2" id="KW-1185">Reference proteome</keyword>
<name>X0PYX2_RHOWR</name>
<accession>X0PYX2</accession>
<evidence type="ECO:0000313" key="2">
    <source>
        <dbReference type="Proteomes" id="UP000019491"/>
    </source>
</evidence>
<organism evidence="1 2">
    <name type="scientific">Rhodococcus wratislaviensis NBRC 100605</name>
    <dbReference type="NCBI Taxonomy" id="1219028"/>
    <lineage>
        <taxon>Bacteria</taxon>
        <taxon>Bacillati</taxon>
        <taxon>Actinomycetota</taxon>
        <taxon>Actinomycetes</taxon>
        <taxon>Mycobacteriales</taxon>
        <taxon>Nocardiaceae</taxon>
        <taxon>Rhodococcus</taxon>
    </lineage>
</organism>
<comment type="caution">
    <text evidence="1">The sequence shown here is derived from an EMBL/GenBank/DDBJ whole genome shotgun (WGS) entry which is preliminary data.</text>
</comment>